<evidence type="ECO:0000256" key="1">
    <source>
        <dbReference type="ARBA" id="ARBA00012528"/>
    </source>
</evidence>
<dbReference type="SMART" id="SM00267">
    <property type="entry name" value="GGDEF"/>
    <property type="match status" value="1"/>
</dbReference>
<dbReference type="NCBIfam" id="TIGR00254">
    <property type="entry name" value="GGDEF"/>
    <property type="match status" value="1"/>
</dbReference>
<gene>
    <name evidence="5" type="ordered locus">Desal_1365</name>
</gene>
<keyword evidence="6" id="KW-1185">Reference proteome</keyword>
<evidence type="ECO:0000313" key="6">
    <source>
        <dbReference type="Proteomes" id="UP000002601"/>
    </source>
</evidence>
<comment type="catalytic activity">
    <reaction evidence="2">
        <text>2 GTP = 3',3'-c-di-GMP + 2 diphosphate</text>
        <dbReference type="Rhea" id="RHEA:24898"/>
        <dbReference type="ChEBI" id="CHEBI:33019"/>
        <dbReference type="ChEBI" id="CHEBI:37565"/>
        <dbReference type="ChEBI" id="CHEBI:58805"/>
        <dbReference type="EC" id="2.7.7.65"/>
    </reaction>
</comment>
<dbReference type="Pfam" id="PF05228">
    <property type="entry name" value="CHASE4"/>
    <property type="match status" value="1"/>
</dbReference>
<dbReference type="Pfam" id="PF00990">
    <property type="entry name" value="GGDEF"/>
    <property type="match status" value="1"/>
</dbReference>
<accession>C6BRI7</accession>
<sequence length="449" mass="50877">MRKFYEGKLIRKAIVMILAFSFVGLLIVFYFYFKSLDDLAAENMRQRVMVALEVETSIQQEILEEYTFWDEAYDNCIENVNEKWISLNTGDYIFSQLGVAFSLAIDPSGSFTYVDAADDQKMSLYKQLLGPEIDSLLKKVPGSSLPTKVVSGYVTIGDDFYLVSVGPFISEKTKQIRFPASYLAFGKKIDSDYIKKIGEKYRLNNLDFRYRFEDCDHSLKIHDQANRLIGCVVWDKVYPSREILPFLTLVVCLFYLVASGICMVVLKREAGNIKEQEEHLYFMATKDYLTGVSNRRHVMELGQQMLAAHQRSACNLSVLVLDIDYFKTINDQFGHEVGDRALSSFSKLCSGVLRSSDVFGRFGGEEFLAVLHDTEIDEAVEVAERMRRTVEKGSVNSDGLPQLTVSIGVAVDFPGDDFEMIIRRADEALFKAKSKGRNLVEVYDGSDVG</sequence>
<dbReference type="GO" id="GO:0052621">
    <property type="term" value="F:diguanylate cyclase activity"/>
    <property type="evidence" value="ECO:0007669"/>
    <property type="project" value="UniProtKB-EC"/>
</dbReference>
<dbReference type="SUPFAM" id="SSF55073">
    <property type="entry name" value="Nucleotide cyclase"/>
    <property type="match status" value="1"/>
</dbReference>
<dbReference type="OrthoDB" id="9759607at2"/>
<protein>
    <recommendedName>
        <fullName evidence="1">diguanylate cyclase</fullName>
        <ecNumber evidence="1">2.7.7.65</ecNumber>
    </recommendedName>
</protein>
<dbReference type="EC" id="2.7.7.65" evidence="1"/>
<keyword evidence="3" id="KW-1133">Transmembrane helix</keyword>
<evidence type="ECO:0000313" key="5">
    <source>
        <dbReference type="EMBL" id="ACS79427.1"/>
    </source>
</evidence>
<dbReference type="RefSeq" id="WP_015851245.1">
    <property type="nucleotide sequence ID" value="NC_012881.1"/>
</dbReference>
<dbReference type="InterPro" id="IPR000160">
    <property type="entry name" value="GGDEF_dom"/>
</dbReference>
<reference evidence="5 6" key="1">
    <citation type="submission" date="2009-06" db="EMBL/GenBank/DDBJ databases">
        <title>Complete sequence of Desulfovibrio salexigens DSM 2638.</title>
        <authorList>
            <consortium name="US DOE Joint Genome Institute"/>
            <person name="Lucas S."/>
            <person name="Copeland A."/>
            <person name="Lapidus A."/>
            <person name="Glavina del Rio T."/>
            <person name="Tice H."/>
            <person name="Bruce D."/>
            <person name="Goodwin L."/>
            <person name="Pitluck S."/>
            <person name="Munk A.C."/>
            <person name="Brettin T."/>
            <person name="Detter J.C."/>
            <person name="Han C."/>
            <person name="Tapia R."/>
            <person name="Larimer F."/>
            <person name="Land M."/>
            <person name="Hauser L."/>
            <person name="Kyrpides N."/>
            <person name="Anderson I."/>
            <person name="Wall J.D."/>
            <person name="Arkin A.P."/>
            <person name="Dehal P."/>
            <person name="Chivian D."/>
            <person name="Giles B."/>
            <person name="Hazen T.C."/>
        </authorList>
    </citation>
    <scope>NUCLEOTIDE SEQUENCE [LARGE SCALE GENOMIC DNA]</scope>
    <source>
        <strain evidence="6">ATCC 14822 / DSM 2638 / NCIMB 8403 / VKM B-1763</strain>
    </source>
</reference>
<dbReference type="Proteomes" id="UP000002601">
    <property type="component" value="Chromosome"/>
</dbReference>
<dbReference type="AlphaFoldDB" id="C6BRI7"/>
<feature type="transmembrane region" description="Helical" evidence="3">
    <location>
        <begin position="243"/>
        <end position="266"/>
    </location>
</feature>
<dbReference type="STRING" id="526222.Desal_1365"/>
<keyword evidence="3" id="KW-0812">Transmembrane</keyword>
<dbReference type="PANTHER" id="PTHR45138:SF9">
    <property type="entry name" value="DIGUANYLATE CYCLASE DGCM-RELATED"/>
    <property type="match status" value="1"/>
</dbReference>
<dbReference type="InterPro" id="IPR029787">
    <property type="entry name" value="Nucleotide_cyclase"/>
</dbReference>
<evidence type="ECO:0000256" key="2">
    <source>
        <dbReference type="ARBA" id="ARBA00034247"/>
    </source>
</evidence>
<keyword evidence="3" id="KW-0472">Membrane</keyword>
<dbReference type="HOGENOM" id="CLU_642423_0_0_7"/>
<feature type="domain" description="GGDEF" evidence="4">
    <location>
        <begin position="314"/>
        <end position="445"/>
    </location>
</feature>
<dbReference type="InterPro" id="IPR043128">
    <property type="entry name" value="Rev_trsase/Diguanyl_cyclase"/>
</dbReference>
<proteinExistence type="predicted"/>
<dbReference type="eggNOG" id="COG3706">
    <property type="taxonomic scope" value="Bacteria"/>
</dbReference>
<dbReference type="CDD" id="cd01949">
    <property type="entry name" value="GGDEF"/>
    <property type="match status" value="1"/>
</dbReference>
<dbReference type="EMBL" id="CP001649">
    <property type="protein sequence ID" value="ACS79427.1"/>
    <property type="molecule type" value="Genomic_DNA"/>
</dbReference>
<dbReference type="KEGG" id="dsa:Desal_1365"/>
<dbReference type="InterPro" id="IPR050469">
    <property type="entry name" value="Diguanylate_Cyclase"/>
</dbReference>
<name>C6BRI7_MARSD</name>
<dbReference type="PANTHER" id="PTHR45138">
    <property type="entry name" value="REGULATORY COMPONENTS OF SENSORY TRANSDUCTION SYSTEM"/>
    <property type="match status" value="1"/>
</dbReference>
<evidence type="ECO:0000256" key="3">
    <source>
        <dbReference type="SAM" id="Phobius"/>
    </source>
</evidence>
<dbReference type="Gene3D" id="3.30.70.270">
    <property type="match status" value="1"/>
</dbReference>
<dbReference type="InterPro" id="IPR007892">
    <property type="entry name" value="CHASE4"/>
</dbReference>
<organism evidence="5 6">
    <name type="scientific">Maridesulfovibrio salexigens (strain ATCC 14822 / DSM 2638 / NCIMB 8403 / VKM B-1763)</name>
    <name type="common">Desulfovibrio salexigens</name>
    <dbReference type="NCBI Taxonomy" id="526222"/>
    <lineage>
        <taxon>Bacteria</taxon>
        <taxon>Pseudomonadati</taxon>
        <taxon>Thermodesulfobacteriota</taxon>
        <taxon>Desulfovibrionia</taxon>
        <taxon>Desulfovibrionales</taxon>
        <taxon>Desulfovibrionaceae</taxon>
        <taxon>Maridesulfovibrio</taxon>
    </lineage>
</organism>
<feature type="transmembrane region" description="Helical" evidence="3">
    <location>
        <begin position="12"/>
        <end position="33"/>
    </location>
</feature>
<evidence type="ECO:0000259" key="4">
    <source>
        <dbReference type="PROSITE" id="PS50887"/>
    </source>
</evidence>
<dbReference type="PROSITE" id="PS50887">
    <property type="entry name" value="GGDEF"/>
    <property type="match status" value="1"/>
</dbReference>
<dbReference type="FunFam" id="3.30.70.270:FF:000001">
    <property type="entry name" value="Diguanylate cyclase domain protein"/>
    <property type="match status" value="1"/>
</dbReference>